<reference evidence="1 2" key="1">
    <citation type="submission" date="2016-10" db="EMBL/GenBank/DDBJ databases">
        <authorList>
            <person name="de Groot N.N."/>
        </authorList>
    </citation>
    <scope>NUCLEOTIDE SEQUENCE [LARGE SCALE GENOMIC DNA]</scope>
    <source>
        <strain evidence="1 2">DSM 19547</strain>
    </source>
</reference>
<keyword evidence="2" id="KW-1185">Reference proteome</keyword>
<dbReference type="Proteomes" id="UP000199356">
    <property type="component" value="Unassembled WGS sequence"/>
</dbReference>
<organism evidence="1 2">
    <name type="scientific">Tranquillimonas alkanivorans</name>
    <dbReference type="NCBI Taxonomy" id="441119"/>
    <lineage>
        <taxon>Bacteria</taxon>
        <taxon>Pseudomonadati</taxon>
        <taxon>Pseudomonadota</taxon>
        <taxon>Alphaproteobacteria</taxon>
        <taxon>Rhodobacterales</taxon>
        <taxon>Roseobacteraceae</taxon>
        <taxon>Tranquillimonas</taxon>
    </lineage>
</organism>
<evidence type="ECO:0000313" key="2">
    <source>
        <dbReference type="Proteomes" id="UP000199356"/>
    </source>
</evidence>
<dbReference type="STRING" id="441119.SAMN04488047_13622"/>
<evidence type="ECO:0000313" key="1">
    <source>
        <dbReference type="EMBL" id="SFQ11458.1"/>
    </source>
</evidence>
<accession>A0A1I5VV91</accession>
<proteinExistence type="predicted"/>
<dbReference type="EMBL" id="FOXA01000036">
    <property type="protein sequence ID" value="SFQ11458.1"/>
    <property type="molecule type" value="Genomic_DNA"/>
</dbReference>
<gene>
    <name evidence="1" type="ORF">SAMN04488047_13622</name>
</gene>
<sequence>MDQVIVNHGTRPLDDVYSELRPGSLNLDEVDYEALVAGRPQDVARNQDGTYQLFRIGDAVAARNTHAAIYDALRLVKAA</sequence>
<name>A0A1I5VV91_9RHOB</name>
<protein>
    <submittedName>
        <fullName evidence="1">Uncharacterized protein</fullName>
    </submittedName>
</protein>
<dbReference type="AlphaFoldDB" id="A0A1I5VV91"/>